<feature type="region of interest" description="Disordered" evidence="7">
    <location>
        <begin position="475"/>
        <end position="499"/>
    </location>
</feature>
<feature type="coiled-coil region" evidence="6">
    <location>
        <begin position="4"/>
        <end position="31"/>
    </location>
</feature>
<feature type="compositionally biased region" description="Pro residues" evidence="7">
    <location>
        <begin position="88"/>
        <end position="97"/>
    </location>
</feature>
<feature type="region of interest" description="Disordered" evidence="7">
    <location>
        <begin position="69"/>
        <end position="105"/>
    </location>
</feature>
<comment type="caution">
    <text evidence="8">The sequence shown here is derived from an EMBL/GenBank/DDBJ whole genome shotgun (WGS) entry which is preliminary data.</text>
</comment>
<evidence type="ECO:0000256" key="1">
    <source>
        <dbReference type="ARBA" id="ARBA00008956"/>
    </source>
</evidence>
<dbReference type="GO" id="GO:0030154">
    <property type="term" value="P:cell differentiation"/>
    <property type="evidence" value="ECO:0007669"/>
    <property type="project" value="UniProtKB-KW"/>
</dbReference>
<dbReference type="GO" id="GO:0009908">
    <property type="term" value="P:flower development"/>
    <property type="evidence" value="ECO:0007669"/>
    <property type="project" value="UniProtKB-KW"/>
</dbReference>
<keyword evidence="4 5" id="KW-0287">Flowering</keyword>
<evidence type="ECO:0000256" key="3">
    <source>
        <dbReference type="ARBA" id="ARBA00022782"/>
    </source>
</evidence>
<keyword evidence="6" id="KW-0175">Coiled coil</keyword>
<evidence type="ECO:0000256" key="6">
    <source>
        <dbReference type="SAM" id="Coils"/>
    </source>
</evidence>
<reference evidence="8 9" key="1">
    <citation type="submission" date="2024-01" db="EMBL/GenBank/DDBJ databases">
        <title>The genomes of 5 underutilized Papilionoideae crops provide insights into root nodulation and disease resistance.</title>
        <authorList>
            <person name="Yuan L."/>
        </authorList>
    </citation>
    <scope>NUCLEOTIDE SEQUENCE [LARGE SCALE GENOMIC DNA]</scope>
    <source>
        <strain evidence="8">LY-2023</strain>
        <tissue evidence="8">Leaf</tissue>
    </source>
</reference>
<comment type="similarity">
    <text evidence="1 5">Belongs to the Frigida family.</text>
</comment>
<dbReference type="PANTHER" id="PTHR31791">
    <property type="entry name" value="FRIGIDA-LIKE PROTEIN 3-RELATED"/>
    <property type="match status" value="1"/>
</dbReference>
<gene>
    <name evidence="8" type="ORF">RJT34_10796</name>
</gene>
<evidence type="ECO:0000313" key="9">
    <source>
        <dbReference type="Proteomes" id="UP001359559"/>
    </source>
</evidence>
<evidence type="ECO:0000256" key="5">
    <source>
        <dbReference type="RuleBase" id="RU364012"/>
    </source>
</evidence>
<dbReference type="Pfam" id="PF07899">
    <property type="entry name" value="Frigida"/>
    <property type="match status" value="1"/>
</dbReference>
<evidence type="ECO:0000313" key="8">
    <source>
        <dbReference type="EMBL" id="KAK7299965.1"/>
    </source>
</evidence>
<accession>A0AAN9JIQ8</accession>
<keyword evidence="3 5" id="KW-0221">Differentiation</keyword>
<sequence length="526" mass="56821">MASLKTISAALELVEAKKESLKKAYDDLQSHSSLLSSSFPLSPWSHFDSHFTSLQNNLSQRFLSLNSLESNGPSSSSSKSTLQNPKDPILPPFPSDPPSSSTPIANKTLKEELNSLCQNMDGKGLRDFLGEHLKDKDLIKVELQRALKCASNAAWMVLDSLDGVVGGSAVKGDDKHVRKLKRSCNVLFQELRAVSPSVTSQVRAKAKRLASEWKVSLMNDGGGDSAGAMAFLNFVAAYGLLSELSMNELATLSAVAAACDELPELYQIIGLTDKVPGLVQKLIEKGKHILAVKYVFQFNLADRIPPVPILQAHVNESQKLAKRLSQEGKPATEIRAREIHALKSVIKVIENHNLESEYPRASLEQRIAELTHRKANVNHGASAFAAKPPPHQHQQSGIKRPRTSAPLGPAAVQNNISASSTIHHYQQPHFQSPSLLPENPNPYMSLPSMPYGGMMAPTPAISAYTGHSTGPYGVDGVPVGPNGNFGHQGGSVPNSSEPHVPSGYYDTASAYGGYGLQHYYGTSYPQ</sequence>
<dbReference type="AlphaFoldDB" id="A0AAN9JIQ8"/>
<proteinExistence type="inferred from homology"/>
<feature type="compositionally biased region" description="Low complexity" evidence="7">
    <location>
        <begin position="475"/>
        <end position="485"/>
    </location>
</feature>
<evidence type="ECO:0000256" key="7">
    <source>
        <dbReference type="SAM" id="MobiDB-lite"/>
    </source>
</evidence>
<keyword evidence="2 5" id="KW-0217">Developmental protein</keyword>
<feature type="region of interest" description="Disordered" evidence="7">
    <location>
        <begin position="383"/>
        <end position="406"/>
    </location>
</feature>
<protein>
    <recommendedName>
        <fullName evidence="5">FRIGIDA-like protein</fullName>
    </recommendedName>
</protein>
<dbReference type="Proteomes" id="UP001359559">
    <property type="component" value="Unassembled WGS sequence"/>
</dbReference>
<keyword evidence="9" id="KW-1185">Reference proteome</keyword>
<dbReference type="EMBL" id="JAYKXN010000003">
    <property type="protein sequence ID" value="KAK7299965.1"/>
    <property type="molecule type" value="Genomic_DNA"/>
</dbReference>
<dbReference type="InterPro" id="IPR012474">
    <property type="entry name" value="Frigida"/>
</dbReference>
<evidence type="ECO:0000256" key="2">
    <source>
        <dbReference type="ARBA" id="ARBA00022473"/>
    </source>
</evidence>
<dbReference type="PANTHER" id="PTHR31791:SF71">
    <property type="entry name" value="FRIGIDA-LIKE PROTEIN"/>
    <property type="match status" value="1"/>
</dbReference>
<organism evidence="8 9">
    <name type="scientific">Clitoria ternatea</name>
    <name type="common">Butterfly pea</name>
    <dbReference type="NCBI Taxonomy" id="43366"/>
    <lineage>
        <taxon>Eukaryota</taxon>
        <taxon>Viridiplantae</taxon>
        <taxon>Streptophyta</taxon>
        <taxon>Embryophyta</taxon>
        <taxon>Tracheophyta</taxon>
        <taxon>Spermatophyta</taxon>
        <taxon>Magnoliopsida</taxon>
        <taxon>eudicotyledons</taxon>
        <taxon>Gunneridae</taxon>
        <taxon>Pentapetalae</taxon>
        <taxon>rosids</taxon>
        <taxon>fabids</taxon>
        <taxon>Fabales</taxon>
        <taxon>Fabaceae</taxon>
        <taxon>Papilionoideae</taxon>
        <taxon>50 kb inversion clade</taxon>
        <taxon>NPAAA clade</taxon>
        <taxon>indigoferoid/millettioid clade</taxon>
        <taxon>Phaseoleae</taxon>
        <taxon>Clitoria</taxon>
    </lineage>
</organism>
<name>A0AAN9JIQ8_CLITE</name>
<evidence type="ECO:0000256" key="4">
    <source>
        <dbReference type="ARBA" id="ARBA00023089"/>
    </source>
</evidence>
<feature type="compositionally biased region" description="Low complexity" evidence="7">
    <location>
        <begin position="69"/>
        <end position="87"/>
    </location>
</feature>